<dbReference type="InterPro" id="IPR016186">
    <property type="entry name" value="C-type_lectin-like/link_sf"/>
</dbReference>
<dbReference type="InterPro" id="IPR001304">
    <property type="entry name" value="C-type_lectin-like"/>
</dbReference>
<accession>A0A6I9WDK2</accession>
<feature type="signal peptide" evidence="1">
    <location>
        <begin position="1"/>
        <end position="18"/>
    </location>
</feature>
<evidence type="ECO:0000313" key="4">
    <source>
        <dbReference type="RefSeq" id="XP_011637143.1"/>
    </source>
</evidence>
<gene>
    <name evidence="4" type="primary">LOC105427192</name>
</gene>
<keyword evidence="3" id="KW-1185">Reference proteome</keyword>
<protein>
    <submittedName>
        <fullName evidence="4">Hemolymph lipopolysaccharide-binding protein-like</fullName>
    </submittedName>
</protein>
<dbReference type="GeneID" id="105427192"/>
<dbReference type="AlphaFoldDB" id="A0A6I9WDK2"/>
<dbReference type="SUPFAM" id="SSF56436">
    <property type="entry name" value="C-type lectin-like"/>
    <property type="match status" value="1"/>
</dbReference>
<organism evidence="3 4">
    <name type="scientific">Pogonomyrmex barbatus</name>
    <name type="common">red harvester ant</name>
    <dbReference type="NCBI Taxonomy" id="144034"/>
    <lineage>
        <taxon>Eukaryota</taxon>
        <taxon>Metazoa</taxon>
        <taxon>Ecdysozoa</taxon>
        <taxon>Arthropoda</taxon>
        <taxon>Hexapoda</taxon>
        <taxon>Insecta</taxon>
        <taxon>Pterygota</taxon>
        <taxon>Neoptera</taxon>
        <taxon>Endopterygota</taxon>
        <taxon>Hymenoptera</taxon>
        <taxon>Apocrita</taxon>
        <taxon>Aculeata</taxon>
        <taxon>Formicoidea</taxon>
        <taxon>Formicidae</taxon>
        <taxon>Myrmicinae</taxon>
        <taxon>Pogonomyrmex</taxon>
    </lineage>
</organism>
<reference evidence="4" key="1">
    <citation type="submission" date="2025-08" db="UniProtKB">
        <authorList>
            <consortium name="RefSeq"/>
        </authorList>
    </citation>
    <scope>IDENTIFICATION</scope>
</reference>
<dbReference type="PROSITE" id="PS50041">
    <property type="entry name" value="C_TYPE_LECTIN_2"/>
    <property type="match status" value="1"/>
</dbReference>
<proteinExistence type="predicted"/>
<evidence type="ECO:0000256" key="1">
    <source>
        <dbReference type="SAM" id="SignalP"/>
    </source>
</evidence>
<dbReference type="KEGG" id="pbar:105427192"/>
<dbReference type="InterPro" id="IPR016187">
    <property type="entry name" value="CTDL_fold"/>
</dbReference>
<feature type="domain" description="C-type lectin" evidence="2">
    <location>
        <begin position="79"/>
        <end position="195"/>
    </location>
</feature>
<dbReference type="InterPro" id="IPR050111">
    <property type="entry name" value="C-type_lectin/snaclec_domain"/>
</dbReference>
<name>A0A6I9WDK2_9HYME</name>
<dbReference type="PANTHER" id="PTHR22803">
    <property type="entry name" value="MANNOSE, PHOSPHOLIPASE, LECTIN RECEPTOR RELATED"/>
    <property type="match status" value="1"/>
</dbReference>
<keyword evidence="1" id="KW-0732">Signal</keyword>
<dbReference type="CDD" id="cd00037">
    <property type="entry name" value="CLECT"/>
    <property type="match status" value="1"/>
</dbReference>
<dbReference type="SMART" id="SM00034">
    <property type="entry name" value="CLECT"/>
    <property type="match status" value="1"/>
</dbReference>
<dbReference type="OrthoDB" id="7357196at2759"/>
<evidence type="ECO:0000313" key="3">
    <source>
        <dbReference type="Proteomes" id="UP000504615"/>
    </source>
</evidence>
<dbReference type="Pfam" id="PF00059">
    <property type="entry name" value="Lectin_C"/>
    <property type="match status" value="1"/>
</dbReference>
<dbReference type="RefSeq" id="XP_011637143.1">
    <property type="nucleotide sequence ID" value="XM_011638841.2"/>
</dbReference>
<dbReference type="Proteomes" id="UP000504615">
    <property type="component" value="Unplaced"/>
</dbReference>
<feature type="chain" id="PRO_5027097291" evidence="1">
    <location>
        <begin position="19"/>
        <end position="212"/>
    </location>
</feature>
<evidence type="ECO:0000259" key="2">
    <source>
        <dbReference type="PROSITE" id="PS50041"/>
    </source>
</evidence>
<sequence>MLQYIFVVFLYTITYCATLENADSDTVITGLTGRTNENLNPVQRIIYIYEPRQWKMQDTNNLIEKIGNDYLITPGVGAHKLHVRKLSWNKARRSCIQEGGRLAIINSQAEEKLLMHILEENKVSQAWLGVHDLYEEGDWNTIMDESLEATGYSKWTSKIANLPDNYNGKQHCGVLLKDGGMDDLECTLALAFFCEIMFSDQRILINHTNARS</sequence>
<dbReference type="Gene3D" id="3.10.100.10">
    <property type="entry name" value="Mannose-Binding Protein A, subunit A"/>
    <property type="match status" value="1"/>
</dbReference>